<name>A0A9J5ZZC7_SOLCO</name>
<dbReference type="AlphaFoldDB" id="A0A9J5ZZC7"/>
<gene>
    <name evidence="1" type="ORF">H5410_017108</name>
</gene>
<dbReference type="EMBL" id="JACXVP010000003">
    <property type="protein sequence ID" value="KAG5617284.1"/>
    <property type="molecule type" value="Genomic_DNA"/>
</dbReference>
<reference evidence="1 2" key="1">
    <citation type="submission" date="2020-09" db="EMBL/GenBank/DDBJ databases">
        <title>De no assembly of potato wild relative species, Solanum commersonii.</title>
        <authorList>
            <person name="Cho K."/>
        </authorList>
    </citation>
    <scope>NUCLEOTIDE SEQUENCE [LARGE SCALE GENOMIC DNA]</scope>
    <source>
        <strain evidence="1">LZ3.2</strain>
        <tissue evidence="1">Leaf</tissue>
    </source>
</reference>
<protein>
    <submittedName>
        <fullName evidence="1">Uncharacterized protein</fullName>
    </submittedName>
</protein>
<dbReference type="Proteomes" id="UP000824120">
    <property type="component" value="Chromosome 3"/>
</dbReference>
<evidence type="ECO:0000313" key="1">
    <source>
        <dbReference type="EMBL" id="KAG5617284.1"/>
    </source>
</evidence>
<organism evidence="1 2">
    <name type="scientific">Solanum commersonii</name>
    <name type="common">Commerson's wild potato</name>
    <name type="synonym">Commerson's nightshade</name>
    <dbReference type="NCBI Taxonomy" id="4109"/>
    <lineage>
        <taxon>Eukaryota</taxon>
        <taxon>Viridiplantae</taxon>
        <taxon>Streptophyta</taxon>
        <taxon>Embryophyta</taxon>
        <taxon>Tracheophyta</taxon>
        <taxon>Spermatophyta</taxon>
        <taxon>Magnoliopsida</taxon>
        <taxon>eudicotyledons</taxon>
        <taxon>Gunneridae</taxon>
        <taxon>Pentapetalae</taxon>
        <taxon>asterids</taxon>
        <taxon>lamiids</taxon>
        <taxon>Solanales</taxon>
        <taxon>Solanaceae</taxon>
        <taxon>Solanoideae</taxon>
        <taxon>Solaneae</taxon>
        <taxon>Solanum</taxon>
    </lineage>
</organism>
<comment type="caution">
    <text evidence="1">The sequence shown here is derived from an EMBL/GenBank/DDBJ whole genome shotgun (WGS) entry which is preliminary data.</text>
</comment>
<accession>A0A9J5ZZC7</accession>
<sequence length="101" mass="11720">MAMKNVTADSFRLPLHEIVYLVEKTSVVHTESSDYSCKSASICYGLINSDSRDIKHINREKKNFLSIIFLKYLTIILYDNLKIRYGDIEETMGYNNAFSRD</sequence>
<keyword evidence="2" id="KW-1185">Reference proteome</keyword>
<evidence type="ECO:0000313" key="2">
    <source>
        <dbReference type="Proteomes" id="UP000824120"/>
    </source>
</evidence>
<proteinExistence type="predicted"/>